<accession>A0A9N9B2L8</accession>
<gene>
    <name evidence="1" type="ORF">DERYTH_LOCUS5346</name>
</gene>
<dbReference type="AlphaFoldDB" id="A0A9N9B2L8"/>
<organism evidence="1 2">
    <name type="scientific">Dentiscutata erythropus</name>
    <dbReference type="NCBI Taxonomy" id="1348616"/>
    <lineage>
        <taxon>Eukaryota</taxon>
        <taxon>Fungi</taxon>
        <taxon>Fungi incertae sedis</taxon>
        <taxon>Mucoromycota</taxon>
        <taxon>Glomeromycotina</taxon>
        <taxon>Glomeromycetes</taxon>
        <taxon>Diversisporales</taxon>
        <taxon>Gigasporaceae</taxon>
        <taxon>Dentiscutata</taxon>
    </lineage>
</organism>
<protein>
    <submittedName>
        <fullName evidence="1">27448_t:CDS:1</fullName>
    </submittedName>
</protein>
<evidence type="ECO:0000313" key="2">
    <source>
        <dbReference type="Proteomes" id="UP000789405"/>
    </source>
</evidence>
<dbReference type="Proteomes" id="UP000789405">
    <property type="component" value="Unassembled WGS sequence"/>
</dbReference>
<evidence type="ECO:0000313" key="1">
    <source>
        <dbReference type="EMBL" id="CAG8552712.1"/>
    </source>
</evidence>
<reference evidence="1" key="1">
    <citation type="submission" date="2021-06" db="EMBL/GenBank/DDBJ databases">
        <authorList>
            <person name="Kallberg Y."/>
            <person name="Tangrot J."/>
            <person name="Rosling A."/>
        </authorList>
    </citation>
    <scope>NUCLEOTIDE SEQUENCE</scope>
    <source>
        <strain evidence="1">MA453B</strain>
    </source>
</reference>
<dbReference type="EMBL" id="CAJVPY010002221">
    <property type="protein sequence ID" value="CAG8552712.1"/>
    <property type="molecule type" value="Genomic_DNA"/>
</dbReference>
<sequence length="83" mass="9497">MQLEDTVDLLQDQELNLSNQQLTSFKLPVINDSRAGRLENGLMGLGIQVPSWKERFPDPGKATDERRQLYVNVHSLSWRSSEV</sequence>
<name>A0A9N9B2L8_9GLOM</name>
<comment type="caution">
    <text evidence="1">The sequence shown here is derived from an EMBL/GenBank/DDBJ whole genome shotgun (WGS) entry which is preliminary data.</text>
</comment>
<proteinExistence type="predicted"/>
<dbReference type="OrthoDB" id="2372437at2759"/>
<keyword evidence="2" id="KW-1185">Reference proteome</keyword>